<organism evidence="1 2">
    <name type="scientific">Pinibacter aurantiacus</name>
    <dbReference type="NCBI Taxonomy" id="2851599"/>
    <lineage>
        <taxon>Bacteria</taxon>
        <taxon>Pseudomonadati</taxon>
        <taxon>Bacteroidota</taxon>
        <taxon>Chitinophagia</taxon>
        <taxon>Chitinophagales</taxon>
        <taxon>Chitinophagaceae</taxon>
        <taxon>Pinibacter</taxon>
    </lineage>
</organism>
<dbReference type="RefSeq" id="WP_217795129.1">
    <property type="nucleotide sequence ID" value="NZ_JAHSPG010000018.1"/>
</dbReference>
<accession>A0A9E2SFP7</accession>
<sequence>MDFNKLYWHDSVINSVSIDRTEPGKKDTICFEINWYEEGINILLFEDVYWLGLDMNFGVVAKECIDQAYIAERTDNDLIRIEKIWEGIISEPLNCYVIKTASTGSVIKIIAKGFTINNK</sequence>
<gene>
    <name evidence="1" type="ORF">KTO63_25770</name>
</gene>
<proteinExistence type="predicted"/>
<evidence type="ECO:0000313" key="2">
    <source>
        <dbReference type="Proteomes" id="UP000812270"/>
    </source>
</evidence>
<keyword evidence="2" id="KW-1185">Reference proteome</keyword>
<dbReference type="EMBL" id="JAHSPG010000018">
    <property type="protein sequence ID" value="MBV4360599.1"/>
    <property type="molecule type" value="Genomic_DNA"/>
</dbReference>
<dbReference type="AlphaFoldDB" id="A0A9E2SFP7"/>
<dbReference type="Proteomes" id="UP000812270">
    <property type="component" value="Unassembled WGS sequence"/>
</dbReference>
<reference evidence="1" key="1">
    <citation type="submission" date="2021-06" db="EMBL/GenBank/DDBJ databases">
        <authorList>
            <person name="Huq M.A."/>
        </authorList>
    </citation>
    <scope>NUCLEOTIDE SEQUENCE</scope>
    <source>
        <strain evidence="1">MAH-26</strain>
    </source>
</reference>
<comment type="caution">
    <text evidence="1">The sequence shown here is derived from an EMBL/GenBank/DDBJ whole genome shotgun (WGS) entry which is preliminary data.</text>
</comment>
<name>A0A9E2SFP7_9BACT</name>
<evidence type="ECO:0000313" key="1">
    <source>
        <dbReference type="EMBL" id="MBV4360599.1"/>
    </source>
</evidence>
<protein>
    <submittedName>
        <fullName evidence="1">Uncharacterized protein</fullName>
    </submittedName>
</protein>